<evidence type="ECO:0000256" key="6">
    <source>
        <dbReference type="ARBA" id="ARBA00093234"/>
    </source>
</evidence>
<dbReference type="RefSeq" id="WP_183648954.1">
    <property type="nucleotide sequence ID" value="NZ_JACIJG010000003.1"/>
</dbReference>
<keyword evidence="8" id="KW-1185">Reference proteome</keyword>
<dbReference type="Pfam" id="PF01177">
    <property type="entry name" value="Asp_Glu_race"/>
    <property type="match status" value="1"/>
</dbReference>
<sequence length="263" mass="27876">MRIHLINPNSTASMTAQVLESALLVKHAHTQVSASNPVDTPVSVEGSTDEALAVPGMLAEIRRSEGEGVDAYVIACFDDPGLHAAREVAIGPVIGICQAAIQVAMTISRRFSVITTLPRSVAIIEDLVSDYGADRHCRKVRAIDLPVLGLEEDPQRAEQLLLREIEAAKAEDGAEAIVLGCAGMTSLCERLKAATGVPVIDGVAAAVKMAEALVGAGYTTSKANSYDYPRIKSVLASGLNLTFESRLNEKLFQTPNSKNPLDT</sequence>
<dbReference type="Proteomes" id="UP000555546">
    <property type="component" value="Unassembled WGS sequence"/>
</dbReference>
<comment type="caution">
    <text evidence="7">The sequence shown here is derived from an EMBL/GenBank/DDBJ whole genome shotgun (WGS) entry which is preliminary data.</text>
</comment>
<evidence type="ECO:0000256" key="2">
    <source>
        <dbReference type="ARBA" id="ARBA00051635"/>
    </source>
</evidence>
<dbReference type="PANTHER" id="PTHR28047:SF5">
    <property type="entry name" value="PROTEIN DCG1"/>
    <property type="match status" value="1"/>
</dbReference>
<accession>A0A7W9EKE1</accession>
<dbReference type="InterPro" id="IPR052186">
    <property type="entry name" value="Hydantoin_racemase-like"/>
</dbReference>
<proteinExistence type="inferred from homology"/>
<name>A0A7W9EKE1_9HYPH</name>
<dbReference type="FunFam" id="3.40.50.12500:FF:000001">
    <property type="entry name" value="Putative hydantoin racemase"/>
    <property type="match status" value="1"/>
</dbReference>
<protein>
    <recommendedName>
        <fullName evidence="4">Hydantoin racemase</fullName>
        <ecNumber evidence="3">5.1.99.5</ecNumber>
    </recommendedName>
</protein>
<dbReference type="InterPro" id="IPR053714">
    <property type="entry name" value="Iso_Racemase_Enz_sf"/>
</dbReference>
<evidence type="ECO:0000256" key="4">
    <source>
        <dbReference type="ARBA" id="ARBA00067972"/>
    </source>
</evidence>
<comment type="catalytic activity">
    <reaction evidence="6">
        <text>D-5-isobutylhydantoin = L-5-isobutylhydantoin</text>
        <dbReference type="Rhea" id="RHEA:84231"/>
        <dbReference type="ChEBI" id="CHEBI:233609"/>
        <dbReference type="ChEBI" id="CHEBI:233610"/>
    </reaction>
</comment>
<dbReference type="EMBL" id="JACIJG010000003">
    <property type="protein sequence ID" value="MBB5701187.1"/>
    <property type="molecule type" value="Genomic_DNA"/>
</dbReference>
<evidence type="ECO:0000256" key="5">
    <source>
        <dbReference type="ARBA" id="ARBA00093199"/>
    </source>
</evidence>
<keyword evidence="7" id="KW-0413">Isomerase</keyword>
<dbReference type="AlphaFoldDB" id="A0A7W9EKE1"/>
<comment type="similarity">
    <text evidence="1">Belongs to the HyuE racemase family.</text>
</comment>
<organism evidence="7 8">
    <name type="scientific">Brucella daejeonensis</name>
    <dbReference type="NCBI Taxonomy" id="659015"/>
    <lineage>
        <taxon>Bacteria</taxon>
        <taxon>Pseudomonadati</taxon>
        <taxon>Pseudomonadota</taxon>
        <taxon>Alphaproteobacteria</taxon>
        <taxon>Hyphomicrobiales</taxon>
        <taxon>Brucellaceae</taxon>
        <taxon>Brucella/Ochrobactrum group</taxon>
        <taxon>Brucella</taxon>
    </lineage>
</organism>
<evidence type="ECO:0000313" key="7">
    <source>
        <dbReference type="EMBL" id="MBB5701187.1"/>
    </source>
</evidence>
<evidence type="ECO:0000313" key="8">
    <source>
        <dbReference type="Proteomes" id="UP000555546"/>
    </source>
</evidence>
<dbReference type="PANTHER" id="PTHR28047">
    <property type="entry name" value="PROTEIN DCG1"/>
    <property type="match status" value="1"/>
</dbReference>
<reference evidence="7 8" key="1">
    <citation type="submission" date="2020-08" db="EMBL/GenBank/DDBJ databases">
        <title>Genomic Encyclopedia of Type Strains, Phase IV (KMG-IV): sequencing the most valuable type-strain genomes for metagenomic binning, comparative biology and taxonomic classification.</title>
        <authorList>
            <person name="Goeker M."/>
        </authorList>
    </citation>
    <scope>NUCLEOTIDE SEQUENCE [LARGE SCALE GENOMIC DNA]</scope>
    <source>
        <strain evidence="7 8">DSM 26944</strain>
    </source>
</reference>
<comment type="catalytic activity">
    <reaction evidence="5">
        <text>D-5-benzylhydantoin = L-5-benzylhydantoin</text>
        <dbReference type="Rhea" id="RHEA:83991"/>
        <dbReference type="ChEBI" id="CHEBI:176864"/>
        <dbReference type="ChEBI" id="CHEBI:233540"/>
    </reaction>
</comment>
<evidence type="ECO:0000256" key="1">
    <source>
        <dbReference type="ARBA" id="ARBA00038414"/>
    </source>
</evidence>
<dbReference type="InterPro" id="IPR015942">
    <property type="entry name" value="Asp/Glu/hydantoin_racemase"/>
</dbReference>
<gene>
    <name evidence="7" type="ORF">FHS76_001036</name>
</gene>
<comment type="catalytic activity">
    <reaction evidence="2">
        <text>a D-5-monosubstituted hydantoin = a L-5-monosubstituted hydantoin</text>
        <dbReference type="Rhea" id="RHEA:46624"/>
        <dbReference type="ChEBI" id="CHEBI:86339"/>
        <dbReference type="ChEBI" id="CHEBI:86340"/>
        <dbReference type="EC" id="5.1.99.5"/>
    </reaction>
</comment>
<dbReference type="GO" id="GO:0036348">
    <property type="term" value="F:hydantoin racemase activity"/>
    <property type="evidence" value="ECO:0007669"/>
    <property type="project" value="UniProtKB-EC"/>
</dbReference>
<dbReference type="Gene3D" id="3.40.50.12500">
    <property type="match status" value="1"/>
</dbReference>
<evidence type="ECO:0000256" key="3">
    <source>
        <dbReference type="ARBA" id="ARBA00066406"/>
    </source>
</evidence>
<dbReference type="EC" id="5.1.99.5" evidence="3"/>
<dbReference type="GO" id="GO:0047661">
    <property type="term" value="F:amino-acid racemase activity"/>
    <property type="evidence" value="ECO:0007669"/>
    <property type="project" value="InterPro"/>
</dbReference>